<keyword evidence="3" id="KW-1185">Reference proteome</keyword>
<feature type="domain" description="MATH" evidence="1">
    <location>
        <begin position="134"/>
        <end position="263"/>
    </location>
</feature>
<dbReference type="OrthoDB" id="826757at2759"/>
<dbReference type="Gene3D" id="2.60.210.10">
    <property type="entry name" value="Apoptosis, Tumor Necrosis Factor Receptor Associated Protein 2, Chain A"/>
    <property type="match status" value="2"/>
</dbReference>
<evidence type="ECO:0000313" key="2">
    <source>
        <dbReference type="EMBL" id="KDP40935.1"/>
    </source>
</evidence>
<dbReference type="SMART" id="SM00061">
    <property type="entry name" value="MATH"/>
    <property type="match status" value="1"/>
</dbReference>
<organism evidence="2 3">
    <name type="scientific">Jatropha curcas</name>
    <name type="common">Barbados nut</name>
    <dbReference type="NCBI Taxonomy" id="180498"/>
    <lineage>
        <taxon>Eukaryota</taxon>
        <taxon>Viridiplantae</taxon>
        <taxon>Streptophyta</taxon>
        <taxon>Embryophyta</taxon>
        <taxon>Tracheophyta</taxon>
        <taxon>Spermatophyta</taxon>
        <taxon>Magnoliopsida</taxon>
        <taxon>eudicotyledons</taxon>
        <taxon>Gunneridae</taxon>
        <taxon>Pentapetalae</taxon>
        <taxon>rosids</taxon>
        <taxon>fabids</taxon>
        <taxon>Malpighiales</taxon>
        <taxon>Euphorbiaceae</taxon>
        <taxon>Crotonoideae</taxon>
        <taxon>Jatropheae</taxon>
        <taxon>Jatropha</taxon>
    </lineage>
</organism>
<protein>
    <recommendedName>
        <fullName evidence="1">MATH domain-containing protein</fullName>
    </recommendedName>
</protein>
<reference evidence="2 3" key="1">
    <citation type="journal article" date="2014" name="PLoS ONE">
        <title>Global Analysis of Gene Expression Profiles in Physic Nut (Jatropha curcas L.) Seedlings Exposed to Salt Stress.</title>
        <authorList>
            <person name="Zhang L."/>
            <person name="Zhang C."/>
            <person name="Wu P."/>
            <person name="Chen Y."/>
            <person name="Li M."/>
            <person name="Jiang H."/>
            <person name="Wu G."/>
        </authorList>
    </citation>
    <scope>NUCLEOTIDE SEQUENCE [LARGE SCALE GENOMIC DNA]</scope>
    <source>
        <strain evidence="3">cv. GZQX0401</strain>
        <tissue evidence="2">Young leaves</tissue>
    </source>
</reference>
<dbReference type="PANTHER" id="PTHR46162">
    <property type="entry name" value="TRAF-LIKE FAMILY PROTEIN"/>
    <property type="match status" value="1"/>
</dbReference>
<accession>A0A067L8V8</accession>
<proteinExistence type="predicted"/>
<dbReference type="PANTHER" id="PTHR46162:SF48">
    <property type="entry name" value="MATH DOMAIN-CONTAINING PROTEIN"/>
    <property type="match status" value="1"/>
</dbReference>
<sequence length="273" mass="30796">MNLVSSNQGVTNGKKLVLYPCGNAKKVGSSYISLYIAIAGANAIPVGSQVDVILKLFIYDQIQDKYLSIQDDRARRFHSLKTENGFDQLISLEMFSDPSNGYLVNDCCAFGAEVHVIKYEGKGEKFSIIREPANGTYTWKIQKFSTFPEGQQFSQEFTVAQHNDFRILELYPKGDSRAKGKFLSLFLHLLTVDNALPRQRVYSEYTLIVKDQVLETHYERIGSAWFISGSSGWGFLQFIPLKDIYDVSKRYLVNDTLIVDAKISLLTAIEALS</sequence>
<dbReference type="PROSITE" id="PS50144">
    <property type="entry name" value="MATH"/>
    <property type="match status" value="2"/>
</dbReference>
<evidence type="ECO:0000313" key="3">
    <source>
        <dbReference type="Proteomes" id="UP000027138"/>
    </source>
</evidence>
<dbReference type="InterPro" id="IPR008974">
    <property type="entry name" value="TRAF-like"/>
</dbReference>
<dbReference type="Proteomes" id="UP000027138">
    <property type="component" value="Unassembled WGS sequence"/>
</dbReference>
<gene>
    <name evidence="2" type="ORF">JCGZ_24934</name>
</gene>
<dbReference type="AlphaFoldDB" id="A0A067L8V8"/>
<dbReference type="CDD" id="cd00121">
    <property type="entry name" value="MATH"/>
    <property type="match status" value="2"/>
</dbReference>
<dbReference type="EMBL" id="KK914327">
    <property type="protein sequence ID" value="KDP40935.1"/>
    <property type="molecule type" value="Genomic_DNA"/>
</dbReference>
<feature type="domain" description="MATH" evidence="1">
    <location>
        <begin position="1"/>
        <end position="114"/>
    </location>
</feature>
<dbReference type="STRING" id="180498.A0A067L8V8"/>
<evidence type="ECO:0000259" key="1">
    <source>
        <dbReference type="PROSITE" id="PS50144"/>
    </source>
</evidence>
<dbReference type="InterPro" id="IPR002083">
    <property type="entry name" value="MATH/TRAF_dom"/>
</dbReference>
<name>A0A067L8V8_JATCU</name>
<dbReference type="Pfam" id="PF22486">
    <property type="entry name" value="MATH_2"/>
    <property type="match status" value="2"/>
</dbReference>
<dbReference type="SUPFAM" id="SSF49599">
    <property type="entry name" value="TRAF domain-like"/>
    <property type="match status" value="2"/>
</dbReference>